<evidence type="ECO:0000313" key="3">
    <source>
        <dbReference type="Proteomes" id="UP001417504"/>
    </source>
</evidence>
<evidence type="ECO:0000256" key="1">
    <source>
        <dbReference type="SAM" id="MobiDB-lite"/>
    </source>
</evidence>
<comment type="caution">
    <text evidence="2">The sequence shown here is derived from an EMBL/GenBank/DDBJ whole genome shotgun (WGS) entry which is preliminary data.</text>
</comment>
<feature type="region of interest" description="Disordered" evidence="1">
    <location>
        <begin position="1"/>
        <end position="40"/>
    </location>
</feature>
<proteinExistence type="predicted"/>
<evidence type="ECO:0000313" key="2">
    <source>
        <dbReference type="EMBL" id="KAK9155697.1"/>
    </source>
</evidence>
<feature type="compositionally biased region" description="Polar residues" evidence="1">
    <location>
        <begin position="23"/>
        <end position="33"/>
    </location>
</feature>
<reference evidence="2 3" key="1">
    <citation type="submission" date="2024-01" db="EMBL/GenBank/DDBJ databases">
        <title>Genome assemblies of Stephania.</title>
        <authorList>
            <person name="Yang L."/>
        </authorList>
    </citation>
    <scope>NUCLEOTIDE SEQUENCE [LARGE SCALE GENOMIC DNA]</scope>
    <source>
        <strain evidence="2">QJT</strain>
        <tissue evidence="2">Leaf</tissue>
    </source>
</reference>
<accession>A0AAP0KN83</accession>
<dbReference type="EMBL" id="JBBNAE010000001">
    <property type="protein sequence ID" value="KAK9155697.1"/>
    <property type="molecule type" value="Genomic_DNA"/>
</dbReference>
<sequence>MNLSPPVLFHPPPKLPSPTTEPQSTIASSTTVGYSLPSLPPPPSPPFLPFDFYASWTED</sequence>
<dbReference type="Proteomes" id="UP001417504">
    <property type="component" value="Unassembled WGS sequence"/>
</dbReference>
<protein>
    <submittedName>
        <fullName evidence="2">Uncharacterized protein</fullName>
    </submittedName>
</protein>
<name>A0AAP0KN83_9MAGN</name>
<dbReference type="AlphaFoldDB" id="A0AAP0KN83"/>
<organism evidence="2 3">
    <name type="scientific">Stephania japonica</name>
    <dbReference type="NCBI Taxonomy" id="461633"/>
    <lineage>
        <taxon>Eukaryota</taxon>
        <taxon>Viridiplantae</taxon>
        <taxon>Streptophyta</taxon>
        <taxon>Embryophyta</taxon>
        <taxon>Tracheophyta</taxon>
        <taxon>Spermatophyta</taxon>
        <taxon>Magnoliopsida</taxon>
        <taxon>Ranunculales</taxon>
        <taxon>Menispermaceae</taxon>
        <taxon>Menispermoideae</taxon>
        <taxon>Cissampelideae</taxon>
        <taxon>Stephania</taxon>
    </lineage>
</organism>
<keyword evidence="3" id="KW-1185">Reference proteome</keyword>
<gene>
    <name evidence="2" type="ORF">Sjap_003177</name>
</gene>